<keyword evidence="2" id="KW-1185">Reference proteome</keyword>
<dbReference type="Proteomes" id="UP001157960">
    <property type="component" value="Unassembled WGS sequence"/>
</dbReference>
<evidence type="ECO:0000313" key="2">
    <source>
        <dbReference type="Proteomes" id="UP001157960"/>
    </source>
</evidence>
<dbReference type="SUPFAM" id="SSF51735">
    <property type="entry name" value="NAD(P)-binding Rossmann-fold domains"/>
    <property type="match status" value="1"/>
</dbReference>
<accession>A0ABY1PFZ3</accession>
<proteinExistence type="predicted"/>
<dbReference type="RefSeq" id="WP_346771445.1">
    <property type="nucleotide sequence ID" value="NZ_FXTZ01000014.1"/>
</dbReference>
<gene>
    <name evidence="1" type="ORF">SAMN06264346_11425</name>
</gene>
<comment type="caution">
    <text evidence="1">The sequence shown here is derived from an EMBL/GenBank/DDBJ whole genome shotgun (WGS) entry which is preliminary data.</text>
</comment>
<reference evidence="1 2" key="1">
    <citation type="submission" date="2017-05" db="EMBL/GenBank/DDBJ databases">
        <authorList>
            <person name="Varghese N."/>
            <person name="Submissions S."/>
        </authorList>
    </citation>
    <scope>NUCLEOTIDE SEQUENCE [LARGE SCALE GENOMIC DNA]</scope>
    <source>
        <strain evidence="1 2">DSM 28214</strain>
    </source>
</reference>
<dbReference type="EMBL" id="FXTZ01000014">
    <property type="protein sequence ID" value="SMP31813.1"/>
    <property type="molecule type" value="Genomic_DNA"/>
</dbReference>
<evidence type="ECO:0000313" key="1">
    <source>
        <dbReference type="EMBL" id="SMP31813.1"/>
    </source>
</evidence>
<organism evidence="1 2">
    <name type="scientific">Chryseobacterium profundimaris</name>
    <dbReference type="NCBI Taxonomy" id="1387275"/>
    <lineage>
        <taxon>Bacteria</taxon>
        <taxon>Pseudomonadati</taxon>
        <taxon>Bacteroidota</taxon>
        <taxon>Flavobacteriia</taxon>
        <taxon>Flavobacteriales</taxon>
        <taxon>Weeksellaceae</taxon>
        <taxon>Chryseobacterium group</taxon>
        <taxon>Chryseobacterium</taxon>
    </lineage>
</organism>
<name>A0ABY1PFZ3_9FLAO</name>
<sequence length="79" mass="9170">MISYRIAVMGQGYVGLPQFLEFANQYPVMGFDINPMRVDPYYLVHNAEKLGYHPDVILSVRHVNDFIACFEQNLVYARL</sequence>
<dbReference type="InterPro" id="IPR036291">
    <property type="entry name" value="NAD(P)-bd_dom_sf"/>
</dbReference>
<protein>
    <submittedName>
        <fullName evidence="1">UDP-glucose/GDP-mannose dehydrogenase family, NAD binding domain</fullName>
    </submittedName>
</protein>
<dbReference type="Gene3D" id="3.40.50.720">
    <property type="entry name" value="NAD(P)-binding Rossmann-like Domain"/>
    <property type="match status" value="1"/>
</dbReference>